<dbReference type="InterPro" id="IPR016039">
    <property type="entry name" value="Thiolase-like"/>
</dbReference>
<evidence type="ECO:0000256" key="2">
    <source>
        <dbReference type="ARBA" id="ARBA00022679"/>
    </source>
</evidence>
<dbReference type="SMART" id="SM00825">
    <property type="entry name" value="PKS_KS"/>
    <property type="match status" value="1"/>
</dbReference>
<dbReference type="GO" id="GO:0004315">
    <property type="term" value="F:3-oxoacyl-[acyl-carrier-protein] synthase activity"/>
    <property type="evidence" value="ECO:0007669"/>
    <property type="project" value="TreeGrafter"/>
</dbReference>
<feature type="domain" description="Ketosynthase family 3 (KS3)" evidence="4">
    <location>
        <begin position="1"/>
        <end position="393"/>
    </location>
</feature>
<dbReference type="Pfam" id="PF02801">
    <property type="entry name" value="Ketoacyl-synt_C"/>
    <property type="match status" value="1"/>
</dbReference>
<organism evidence="5 6">
    <name type="scientific">Xylanibacillus composti</name>
    <dbReference type="NCBI Taxonomy" id="1572762"/>
    <lineage>
        <taxon>Bacteria</taxon>
        <taxon>Bacillati</taxon>
        <taxon>Bacillota</taxon>
        <taxon>Bacilli</taxon>
        <taxon>Bacillales</taxon>
        <taxon>Paenibacillaceae</taxon>
        <taxon>Xylanibacillus</taxon>
    </lineage>
</organism>
<dbReference type="SUPFAM" id="SSF53901">
    <property type="entry name" value="Thiolase-like"/>
    <property type="match status" value="2"/>
</dbReference>
<dbReference type="CDD" id="cd00834">
    <property type="entry name" value="KAS_I_II"/>
    <property type="match status" value="1"/>
</dbReference>
<dbReference type="EMBL" id="BOVK01000020">
    <property type="protein sequence ID" value="GIQ68872.1"/>
    <property type="molecule type" value="Genomic_DNA"/>
</dbReference>
<dbReference type="GO" id="GO:0005829">
    <property type="term" value="C:cytosol"/>
    <property type="evidence" value="ECO:0007669"/>
    <property type="project" value="TreeGrafter"/>
</dbReference>
<dbReference type="InterPro" id="IPR020841">
    <property type="entry name" value="PKS_Beta-ketoAc_synthase_dom"/>
</dbReference>
<proteinExistence type="inferred from homology"/>
<dbReference type="AlphaFoldDB" id="A0A8J4M2F4"/>
<name>A0A8J4M2F4_9BACL</name>
<dbReference type="InterPro" id="IPR014030">
    <property type="entry name" value="Ketoacyl_synth_N"/>
</dbReference>
<dbReference type="Gene3D" id="3.40.47.10">
    <property type="match status" value="1"/>
</dbReference>
<comment type="caution">
    <text evidence="5">The sequence shown here is derived from an EMBL/GenBank/DDBJ whole genome shotgun (WGS) entry which is preliminary data.</text>
</comment>
<sequence>MGKTVVITGYGVVTPFGRGTACFASTIFAGKHRFREIQGFDVTATYAKRGAEASVPDKSYRTFALQCTDDALQMAGFDLQSLSDQERLHRAVVAVGNLGDGMHSREFYQTCLMRNQPGKPAPDNMERNPFVQADLVAKHIGSEARRLAFTNACVASANAIGYGFDMIRNGRTELVLAGGINVLHPLVYYNFDSSRAMAEDVVRPFSKGRSGLLIGDGAAMLVLESWEHAKARGADPIAELCGWGISADGYHITRPDPSGSGLARAMRMAMKQACCPVEEVDYINAHGTGTPLNDIAETRAMKQVFGDQAARIPVSSTKSSTGHMLEATGAVEAVISLYAMEHGIIPPTANYLGPDEELDLDYVTEGPRRKMLHTVLSNSCAFGGNNCSLLFRRRWTG</sequence>
<dbReference type="PANTHER" id="PTHR11712">
    <property type="entry name" value="POLYKETIDE SYNTHASE-RELATED"/>
    <property type="match status" value="1"/>
</dbReference>
<gene>
    <name evidence="5" type="ORF">XYCOK13_16960</name>
</gene>
<keyword evidence="2 3" id="KW-0808">Transferase</keyword>
<dbReference type="PROSITE" id="PS52004">
    <property type="entry name" value="KS3_2"/>
    <property type="match status" value="1"/>
</dbReference>
<evidence type="ECO:0000256" key="3">
    <source>
        <dbReference type="RuleBase" id="RU003694"/>
    </source>
</evidence>
<protein>
    <submittedName>
        <fullName evidence="5">3-oxoacyl-[acyl-carrier-protein] synthase 2</fullName>
    </submittedName>
</protein>
<dbReference type="InterPro" id="IPR000794">
    <property type="entry name" value="Beta-ketoacyl_synthase"/>
</dbReference>
<accession>A0A8J4M2F4</accession>
<reference evidence="5" key="1">
    <citation type="submission" date="2021-04" db="EMBL/GenBank/DDBJ databases">
        <title>Draft genome sequence of Xylanibacillus composti strain K13.</title>
        <authorList>
            <person name="Uke A."/>
            <person name="Chhe C."/>
            <person name="Baramee S."/>
            <person name="Kosugi A."/>
        </authorList>
    </citation>
    <scope>NUCLEOTIDE SEQUENCE</scope>
    <source>
        <strain evidence="5">K13</strain>
    </source>
</reference>
<evidence type="ECO:0000256" key="1">
    <source>
        <dbReference type="ARBA" id="ARBA00008467"/>
    </source>
</evidence>
<dbReference type="PANTHER" id="PTHR11712:SF336">
    <property type="entry name" value="3-OXOACYL-[ACYL-CARRIER-PROTEIN] SYNTHASE, MITOCHONDRIAL"/>
    <property type="match status" value="1"/>
</dbReference>
<evidence type="ECO:0000259" key="4">
    <source>
        <dbReference type="PROSITE" id="PS52004"/>
    </source>
</evidence>
<evidence type="ECO:0000313" key="6">
    <source>
        <dbReference type="Proteomes" id="UP000677918"/>
    </source>
</evidence>
<keyword evidence="6" id="KW-1185">Reference proteome</keyword>
<dbReference type="Proteomes" id="UP000677918">
    <property type="component" value="Unassembled WGS sequence"/>
</dbReference>
<dbReference type="Pfam" id="PF00109">
    <property type="entry name" value="ketoacyl-synt"/>
    <property type="match status" value="1"/>
</dbReference>
<comment type="similarity">
    <text evidence="1 3">Belongs to the thiolase-like superfamily. Beta-ketoacyl-ACP synthases family.</text>
</comment>
<dbReference type="InterPro" id="IPR014031">
    <property type="entry name" value="Ketoacyl_synth_C"/>
</dbReference>
<dbReference type="GO" id="GO:0006633">
    <property type="term" value="P:fatty acid biosynthetic process"/>
    <property type="evidence" value="ECO:0007669"/>
    <property type="project" value="TreeGrafter"/>
</dbReference>
<dbReference type="RefSeq" id="WP_213411659.1">
    <property type="nucleotide sequence ID" value="NZ_BOVK01000020.1"/>
</dbReference>
<evidence type="ECO:0000313" key="5">
    <source>
        <dbReference type="EMBL" id="GIQ68872.1"/>
    </source>
</evidence>